<gene>
    <name evidence="2" type="ORF">BGZ97_005108</name>
</gene>
<dbReference type="OrthoDB" id="2440126at2759"/>
<protein>
    <submittedName>
        <fullName evidence="2">Uncharacterized protein</fullName>
    </submittedName>
</protein>
<sequence length="524" mass="58180">MAYLGRANRFASAKRERPSLEECRAVYKDVLAQGTASQAQGCATKIVRNAIDQHTDDTINALKDNGSVRPVTQSTSHSKPATAATSTRSTNMTTTSTTIDSTSKVTCAQASEVGSKEAKECQNQSISINQGENDEDYQAELAMCGHAPPHIDAPVLFPSVTANELYNFAESILNAWDTCSKVQQKNCLCRSATTYCCISDVAGRLLDKDLFNVSEAQAAIFTVLKRKLGRRTIEGLRSLRRHCSRRVDELEEEYDGDGWKIEEEEVKQEELRIMQMMEFLCGEILGANGVTHPSEHEDVFLWRGLARIMHVHDVLVRVGELGSSATREDRTEIESGFGGTESNVRSRKIDIMHQLCFQGSSKPVEMVAWEVKSETASSEVLQAQLRKNIRINASIMNKQSDYMGRSFPRPSPIILDITGSRALVYTVRKIEPGIFGAGAVGDKLIKLPRNIEEIPRFLDGGNMSALLRVGLHNSMYSGLLKEGYQNTMNRSIMAKITGNSNIRKEGPLVIFTPTKKQRQKHKQQ</sequence>
<reference evidence="2" key="1">
    <citation type="journal article" date="2020" name="Fungal Divers.">
        <title>Resolving the Mortierellaceae phylogeny through synthesis of multi-gene phylogenetics and phylogenomics.</title>
        <authorList>
            <person name="Vandepol N."/>
            <person name="Liber J."/>
            <person name="Desiro A."/>
            <person name="Na H."/>
            <person name="Kennedy M."/>
            <person name="Barry K."/>
            <person name="Grigoriev I.V."/>
            <person name="Miller A.N."/>
            <person name="O'Donnell K."/>
            <person name="Stajich J.E."/>
            <person name="Bonito G."/>
        </authorList>
    </citation>
    <scope>NUCLEOTIDE SEQUENCE</scope>
    <source>
        <strain evidence="2">NVP60</strain>
    </source>
</reference>
<proteinExistence type="predicted"/>
<dbReference type="Proteomes" id="UP000823405">
    <property type="component" value="Unassembled WGS sequence"/>
</dbReference>
<keyword evidence="3" id="KW-1185">Reference proteome</keyword>
<organism evidence="2 3">
    <name type="scientific">Linnemannia gamsii</name>
    <dbReference type="NCBI Taxonomy" id="64522"/>
    <lineage>
        <taxon>Eukaryota</taxon>
        <taxon>Fungi</taxon>
        <taxon>Fungi incertae sedis</taxon>
        <taxon>Mucoromycota</taxon>
        <taxon>Mortierellomycotina</taxon>
        <taxon>Mortierellomycetes</taxon>
        <taxon>Mortierellales</taxon>
        <taxon>Mortierellaceae</taxon>
        <taxon>Linnemannia</taxon>
    </lineage>
</organism>
<evidence type="ECO:0000313" key="3">
    <source>
        <dbReference type="Proteomes" id="UP000823405"/>
    </source>
</evidence>
<feature type="compositionally biased region" description="Low complexity" evidence="1">
    <location>
        <begin position="81"/>
        <end position="98"/>
    </location>
</feature>
<dbReference type="AlphaFoldDB" id="A0A9P6QQX4"/>
<accession>A0A9P6QQX4</accession>
<feature type="compositionally biased region" description="Polar residues" evidence="1">
    <location>
        <begin position="70"/>
        <end position="79"/>
    </location>
</feature>
<comment type="caution">
    <text evidence="2">The sequence shown here is derived from an EMBL/GenBank/DDBJ whole genome shotgun (WGS) entry which is preliminary data.</text>
</comment>
<feature type="region of interest" description="Disordered" evidence="1">
    <location>
        <begin position="61"/>
        <end position="98"/>
    </location>
</feature>
<name>A0A9P6QQX4_9FUNG</name>
<dbReference type="EMBL" id="JAAAIN010002333">
    <property type="protein sequence ID" value="KAG0294339.1"/>
    <property type="molecule type" value="Genomic_DNA"/>
</dbReference>
<evidence type="ECO:0000256" key="1">
    <source>
        <dbReference type="SAM" id="MobiDB-lite"/>
    </source>
</evidence>
<evidence type="ECO:0000313" key="2">
    <source>
        <dbReference type="EMBL" id="KAG0294339.1"/>
    </source>
</evidence>